<sequence length="1185" mass="133194">MVSTRMEGRVENLEKEMGGLKEDMTQMKEVMLLMKDTLERLEKKVDKGDECEQSEGSGDHGNGDKEKGSEEELNKKAKRCTERSFELLSAPLEDAPEAMLIGAYQNGLKEEIRAELRMVKAQTLMEVMDLAQQIKERNKVLAKIKEEQDQASKAFKVFQSTSTNWTPSRPNAPKLPSPTNPSPKTQLSGIVSRSTKSKTSEGSRVASNAASSSKGRHRRLADEELARKRCLGECFTCDEKWGPTHKCKNKHLQIMIISGPMEEGDAENLGIEEEEHNEEGEATGNLMSLSMNSIVGITNGRTMKLIGKVRGKEVLIMIDCGASHNFISTSLVEKLALTKLGEVDLILGMAWLESLGDVSVNWKQLTMKYKAGDETVCLKGDSSLARIEVSYKAVMRSIKKGGQGYMIELGMVEAQVEGESKVPEEIQSILTEFSEVCEPLKGLPPHRRRDHTILINEDQQKWASKLMGYSFEIQYKPGVENKAADSLSRREEKIELNAFSVWKFDELDSWEEEVRKDKRLSEIKEQIITGSKPPVGYDMRNGCLVYNGCLVVPKESTSQYIIAEPGCESSCGSLQIPYPFGMNDPKCYYDKWFEIECRNSSYGGYIPFLKLINMQVTYISESSGSVMVRNPVYRWNCKDKSKDVRPYVDMRGSPFMYSQENRFMAVGCNSVALLLSDGLEVGGCVSVCDTNIGSDDILPADGCHGRYCCETSLPGYLSEYNATFEDIRRNVSSIVECNYAVIAYQMWEPVNTSAIGTSVPAFLSWEIVNYTNQLPFTQCDDTNITSSGKNVSGQRCHCSYGYSGNPYIAGGCVAMPKPSKKKSIVKWVIVGVFSSLGSIVFLVGVWFLYKILRKRRTQKRKEKYFKQNGGLLLQQRQSSGNVNFDKTKLFSIEDLEKATDRFNVNRILGKGGQGTVYKGMLADGHIVAIKKFKVEGNVEEFINEVSILSQINHRNVVKLLGFCLETQLPLLVYEFIPNGNLYEYLHDQNEELPMTWEMRLRIAIEVAGALFYLHSVASQPIYHRDIKPTNILLDEKYRAKVADFGTSRMVSIENTHLTTLVQGTFGYLDPEYFHTSQFTEKSDVYSFGVVLVELLTGEKPISSGRPEEAKSLASYFTMCMEEGRVFDVVDRRIMVEGGKEDILQVAKLAERCLELNGRKRPTMKEVTMELEGIQKLGKKSLMHNI</sequence>
<keyword evidence="13" id="KW-0675">Receptor</keyword>
<dbReference type="PANTHER" id="PTHR27005">
    <property type="entry name" value="WALL-ASSOCIATED RECEPTOR KINASE-LIKE 21"/>
    <property type="match status" value="1"/>
</dbReference>
<dbReference type="Gene3D" id="1.10.510.10">
    <property type="entry name" value="Transferase(Phosphotransferase) domain 1"/>
    <property type="match status" value="1"/>
</dbReference>
<keyword evidence="6" id="KW-1015">Disulfide bond</keyword>
<dbReference type="SUPFAM" id="SSF56112">
    <property type="entry name" value="Protein kinase-like (PK-like)"/>
    <property type="match status" value="1"/>
</dbReference>
<evidence type="ECO:0000256" key="9">
    <source>
        <dbReference type="ARBA" id="ARBA00047951"/>
    </source>
</evidence>
<evidence type="ECO:0000256" key="1">
    <source>
        <dbReference type="ARBA" id="ARBA00004479"/>
    </source>
</evidence>
<keyword evidence="11" id="KW-0472">Membrane</keyword>
<feature type="region of interest" description="Disordered" evidence="10">
    <location>
        <begin position="159"/>
        <end position="220"/>
    </location>
</feature>
<dbReference type="InterPro" id="IPR011009">
    <property type="entry name" value="Kinase-like_dom_sf"/>
</dbReference>
<evidence type="ECO:0000256" key="4">
    <source>
        <dbReference type="ARBA" id="ARBA00022777"/>
    </source>
</evidence>
<evidence type="ECO:0000256" key="5">
    <source>
        <dbReference type="ARBA" id="ARBA00022840"/>
    </source>
</evidence>
<dbReference type="InterPro" id="IPR025287">
    <property type="entry name" value="WAK_GUB"/>
</dbReference>
<dbReference type="CDD" id="cd00303">
    <property type="entry name" value="retropepsin_like"/>
    <property type="match status" value="1"/>
</dbReference>
<feature type="compositionally biased region" description="Polar residues" evidence="10">
    <location>
        <begin position="200"/>
        <end position="213"/>
    </location>
</feature>
<proteinExistence type="predicted"/>
<evidence type="ECO:0000256" key="7">
    <source>
        <dbReference type="ARBA" id="ARBA00023180"/>
    </source>
</evidence>
<accession>A0A835CJJ5</accession>
<evidence type="ECO:0000259" key="12">
    <source>
        <dbReference type="PROSITE" id="PS50011"/>
    </source>
</evidence>
<comment type="subcellular location">
    <subcellularLocation>
        <location evidence="1">Membrane</location>
        <topology evidence="1">Single-pass type I membrane protein</topology>
    </subcellularLocation>
</comment>
<evidence type="ECO:0000256" key="2">
    <source>
        <dbReference type="ARBA" id="ARBA00022729"/>
    </source>
</evidence>
<feature type="compositionally biased region" description="Polar residues" evidence="10">
    <location>
        <begin position="159"/>
        <end position="169"/>
    </location>
</feature>
<dbReference type="PROSITE" id="PS50011">
    <property type="entry name" value="PROTEIN_KINASE_DOM"/>
    <property type="match status" value="1"/>
</dbReference>
<dbReference type="EMBL" id="JAAIUW010000002">
    <property type="protein sequence ID" value="KAF7842370.1"/>
    <property type="molecule type" value="Genomic_DNA"/>
</dbReference>
<dbReference type="PROSITE" id="PS00108">
    <property type="entry name" value="PROTEIN_KINASE_ST"/>
    <property type="match status" value="1"/>
</dbReference>
<dbReference type="CDD" id="cd14066">
    <property type="entry name" value="STKc_IRAK"/>
    <property type="match status" value="1"/>
</dbReference>
<keyword evidence="7" id="KW-0325">Glycoprotein</keyword>
<dbReference type="Proteomes" id="UP000634136">
    <property type="component" value="Unassembled WGS sequence"/>
</dbReference>
<dbReference type="GO" id="GO:0007166">
    <property type="term" value="P:cell surface receptor signaling pathway"/>
    <property type="evidence" value="ECO:0007669"/>
    <property type="project" value="InterPro"/>
</dbReference>
<evidence type="ECO:0000256" key="8">
    <source>
        <dbReference type="ARBA" id="ARBA00047558"/>
    </source>
</evidence>
<dbReference type="FunFam" id="1.10.510.10:FF:000084">
    <property type="entry name" value="Wall-associated receptor kinase 2"/>
    <property type="match status" value="1"/>
</dbReference>
<feature type="domain" description="Protein kinase" evidence="12">
    <location>
        <begin position="902"/>
        <end position="1185"/>
    </location>
</feature>
<dbReference type="AlphaFoldDB" id="A0A835CJJ5"/>
<evidence type="ECO:0000256" key="3">
    <source>
        <dbReference type="ARBA" id="ARBA00022741"/>
    </source>
</evidence>
<gene>
    <name evidence="13" type="ORF">G2W53_004668</name>
</gene>
<dbReference type="GO" id="GO:0030247">
    <property type="term" value="F:polysaccharide binding"/>
    <property type="evidence" value="ECO:0007669"/>
    <property type="project" value="InterPro"/>
</dbReference>
<feature type="compositionally biased region" description="Polar residues" evidence="10">
    <location>
        <begin position="182"/>
        <end position="194"/>
    </location>
</feature>
<keyword evidence="14" id="KW-1185">Reference proteome</keyword>
<dbReference type="InterPro" id="IPR001245">
    <property type="entry name" value="Ser-Thr/Tyr_kinase_cat_dom"/>
</dbReference>
<dbReference type="Pfam" id="PF13947">
    <property type="entry name" value="GUB_WAK_bind"/>
    <property type="match status" value="1"/>
</dbReference>
<comment type="catalytic activity">
    <reaction evidence="8">
        <text>L-seryl-[protein] + ATP = O-phospho-L-seryl-[protein] + ADP + H(+)</text>
        <dbReference type="Rhea" id="RHEA:17989"/>
        <dbReference type="Rhea" id="RHEA-COMP:9863"/>
        <dbReference type="Rhea" id="RHEA-COMP:11604"/>
        <dbReference type="ChEBI" id="CHEBI:15378"/>
        <dbReference type="ChEBI" id="CHEBI:29999"/>
        <dbReference type="ChEBI" id="CHEBI:30616"/>
        <dbReference type="ChEBI" id="CHEBI:83421"/>
        <dbReference type="ChEBI" id="CHEBI:456216"/>
    </reaction>
</comment>
<feature type="transmembrane region" description="Helical" evidence="11">
    <location>
        <begin position="827"/>
        <end position="849"/>
    </location>
</feature>
<keyword evidence="5" id="KW-0067">ATP-binding</keyword>
<dbReference type="Pfam" id="PF07714">
    <property type="entry name" value="PK_Tyr_Ser-Thr"/>
    <property type="match status" value="1"/>
</dbReference>
<evidence type="ECO:0000313" key="13">
    <source>
        <dbReference type="EMBL" id="KAF7842370.1"/>
    </source>
</evidence>
<name>A0A835CJJ5_9FABA</name>
<keyword evidence="4 13" id="KW-0418">Kinase</keyword>
<dbReference type="InterPro" id="IPR000719">
    <property type="entry name" value="Prot_kinase_dom"/>
</dbReference>
<feature type="region of interest" description="Disordered" evidence="10">
    <location>
        <begin position="1"/>
        <end position="24"/>
    </location>
</feature>
<dbReference type="GO" id="GO:0005886">
    <property type="term" value="C:plasma membrane"/>
    <property type="evidence" value="ECO:0007669"/>
    <property type="project" value="TreeGrafter"/>
</dbReference>
<dbReference type="SMART" id="SM00220">
    <property type="entry name" value="S_TKc"/>
    <property type="match status" value="1"/>
</dbReference>
<dbReference type="InterPro" id="IPR021109">
    <property type="entry name" value="Peptidase_aspartic_dom_sf"/>
</dbReference>
<keyword evidence="11" id="KW-0812">Transmembrane</keyword>
<keyword evidence="2" id="KW-0732">Signal</keyword>
<dbReference type="InterPro" id="IPR008271">
    <property type="entry name" value="Ser/Thr_kinase_AS"/>
</dbReference>
<dbReference type="OrthoDB" id="4062651at2759"/>
<organism evidence="13 14">
    <name type="scientific">Senna tora</name>
    <dbReference type="NCBI Taxonomy" id="362788"/>
    <lineage>
        <taxon>Eukaryota</taxon>
        <taxon>Viridiplantae</taxon>
        <taxon>Streptophyta</taxon>
        <taxon>Embryophyta</taxon>
        <taxon>Tracheophyta</taxon>
        <taxon>Spermatophyta</taxon>
        <taxon>Magnoliopsida</taxon>
        <taxon>eudicotyledons</taxon>
        <taxon>Gunneridae</taxon>
        <taxon>Pentapetalae</taxon>
        <taxon>rosids</taxon>
        <taxon>fabids</taxon>
        <taxon>Fabales</taxon>
        <taxon>Fabaceae</taxon>
        <taxon>Caesalpinioideae</taxon>
        <taxon>Cassia clade</taxon>
        <taxon>Senna</taxon>
    </lineage>
</organism>
<dbReference type="InterPro" id="IPR045274">
    <property type="entry name" value="WAK-like"/>
</dbReference>
<dbReference type="Gene3D" id="3.30.200.20">
    <property type="entry name" value="Phosphorylase Kinase, domain 1"/>
    <property type="match status" value="1"/>
</dbReference>
<feature type="compositionally biased region" description="Basic and acidic residues" evidence="10">
    <location>
        <begin position="57"/>
        <end position="77"/>
    </location>
</feature>
<dbReference type="Gene3D" id="2.40.70.10">
    <property type="entry name" value="Acid Proteases"/>
    <property type="match status" value="1"/>
</dbReference>
<feature type="region of interest" description="Disordered" evidence="10">
    <location>
        <begin position="44"/>
        <end position="77"/>
    </location>
</feature>
<dbReference type="GO" id="GO:0005524">
    <property type="term" value="F:ATP binding"/>
    <property type="evidence" value="ECO:0007669"/>
    <property type="project" value="UniProtKB-KW"/>
</dbReference>
<keyword evidence="4 13" id="KW-0808">Transferase</keyword>
<comment type="catalytic activity">
    <reaction evidence="9">
        <text>L-threonyl-[protein] + ATP = O-phospho-L-threonyl-[protein] + ADP + H(+)</text>
        <dbReference type="Rhea" id="RHEA:46608"/>
        <dbReference type="Rhea" id="RHEA-COMP:11060"/>
        <dbReference type="Rhea" id="RHEA-COMP:11605"/>
        <dbReference type="ChEBI" id="CHEBI:15378"/>
        <dbReference type="ChEBI" id="CHEBI:30013"/>
        <dbReference type="ChEBI" id="CHEBI:30616"/>
        <dbReference type="ChEBI" id="CHEBI:61977"/>
        <dbReference type="ChEBI" id="CHEBI:456216"/>
    </reaction>
</comment>
<keyword evidence="3" id="KW-0547">Nucleotide-binding</keyword>
<evidence type="ECO:0000256" key="11">
    <source>
        <dbReference type="SAM" id="Phobius"/>
    </source>
</evidence>
<evidence type="ECO:0000256" key="6">
    <source>
        <dbReference type="ARBA" id="ARBA00023157"/>
    </source>
</evidence>
<reference evidence="13" key="1">
    <citation type="submission" date="2020-09" db="EMBL/GenBank/DDBJ databases">
        <title>Genome-Enabled Discovery of Anthraquinone Biosynthesis in Senna tora.</title>
        <authorList>
            <person name="Kang S.-H."/>
            <person name="Pandey R.P."/>
            <person name="Lee C.-M."/>
            <person name="Sim J.-S."/>
            <person name="Jeong J.-T."/>
            <person name="Choi B.-S."/>
            <person name="Jung M."/>
            <person name="Ginzburg D."/>
            <person name="Zhao K."/>
            <person name="Won S.Y."/>
            <person name="Oh T.-J."/>
            <person name="Yu Y."/>
            <person name="Kim N.-H."/>
            <person name="Lee O.R."/>
            <person name="Lee T.-H."/>
            <person name="Bashyal P."/>
            <person name="Kim T.-S."/>
            <person name="Lee W.-H."/>
            <person name="Kawkins C."/>
            <person name="Kim C.-K."/>
            <person name="Kim J.S."/>
            <person name="Ahn B.O."/>
            <person name="Rhee S.Y."/>
            <person name="Sohng J.K."/>
        </authorList>
    </citation>
    <scope>NUCLEOTIDE SEQUENCE</scope>
    <source>
        <tissue evidence="13">Leaf</tissue>
    </source>
</reference>
<comment type="caution">
    <text evidence="13">The sequence shown here is derived from an EMBL/GenBank/DDBJ whole genome shotgun (WGS) entry which is preliminary data.</text>
</comment>
<dbReference type="PANTHER" id="PTHR27005:SF526">
    <property type="entry name" value="WALL ASSOCIATED KINASE-LIKE PROTEIN"/>
    <property type="match status" value="1"/>
</dbReference>
<keyword evidence="11" id="KW-1133">Transmembrane helix</keyword>
<protein>
    <submittedName>
        <fullName evidence="13">Wall-associated receptor kinase-like 10</fullName>
    </submittedName>
</protein>
<dbReference type="GO" id="GO:0004674">
    <property type="term" value="F:protein serine/threonine kinase activity"/>
    <property type="evidence" value="ECO:0007669"/>
    <property type="project" value="TreeGrafter"/>
</dbReference>
<evidence type="ECO:0000256" key="10">
    <source>
        <dbReference type="SAM" id="MobiDB-lite"/>
    </source>
</evidence>
<evidence type="ECO:0000313" key="14">
    <source>
        <dbReference type="Proteomes" id="UP000634136"/>
    </source>
</evidence>
<dbReference type="FunFam" id="3.30.200.20:FF:000162">
    <property type="entry name" value="Adenine nucleotide alpha hydrolase-like domain kinase"/>
    <property type="match status" value="1"/>
</dbReference>